<dbReference type="EMBL" id="QGLF01000003">
    <property type="protein sequence ID" value="PWR20745.1"/>
    <property type="molecule type" value="Genomic_DNA"/>
</dbReference>
<dbReference type="AlphaFoldDB" id="A0A317E6Q8"/>
<evidence type="ECO:0000313" key="2">
    <source>
        <dbReference type="EMBL" id="PWR20745.1"/>
    </source>
</evidence>
<dbReference type="OrthoDB" id="7284086at2"/>
<dbReference type="Proteomes" id="UP000246077">
    <property type="component" value="Unassembled WGS sequence"/>
</dbReference>
<sequence length="161" mass="17748">MDRLAAAEIRLAAALDRLDALPFGGGVDQTVHATLVDEYDRLNRDVDELSQALEDVRTDNRQLENRIAELAAENAVLRETPAAAAPDLERRLADAEAFADEALSELDTARKEMAQLRQALAQAEQQSAQRQADLFRLENAQDAAAKRLDQTIGRLDRAIAE</sequence>
<organism evidence="2 3">
    <name type="scientific">Zavarzinia compransoris</name>
    <dbReference type="NCBI Taxonomy" id="1264899"/>
    <lineage>
        <taxon>Bacteria</taxon>
        <taxon>Pseudomonadati</taxon>
        <taxon>Pseudomonadota</taxon>
        <taxon>Alphaproteobacteria</taxon>
        <taxon>Rhodospirillales</taxon>
        <taxon>Zavarziniaceae</taxon>
        <taxon>Zavarzinia</taxon>
    </lineage>
</organism>
<reference evidence="3" key="1">
    <citation type="submission" date="2018-05" db="EMBL/GenBank/DDBJ databases">
        <title>Zavarzinia sp. HR-AS.</title>
        <authorList>
            <person name="Lee Y."/>
            <person name="Jeon C.O."/>
        </authorList>
    </citation>
    <scope>NUCLEOTIDE SEQUENCE [LARGE SCALE GENOMIC DNA]</scope>
    <source>
        <strain evidence="3">DSM 1231</strain>
    </source>
</reference>
<name>A0A317E6Q8_9PROT</name>
<dbReference type="Gene3D" id="1.10.287.1490">
    <property type="match status" value="1"/>
</dbReference>
<feature type="coiled-coil region" evidence="1">
    <location>
        <begin position="32"/>
        <end position="140"/>
    </location>
</feature>
<keyword evidence="1" id="KW-0175">Coiled coil</keyword>
<proteinExistence type="predicted"/>
<protein>
    <submittedName>
        <fullName evidence="2">Uncharacterized protein</fullName>
    </submittedName>
</protein>
<dbReference type="RefSeq" id="WP_109921389.1">
    <property type="nucleotide sequence ID" value="NZ_QGLF01000003.1"/>
</dbReference>
<comment type="caution">
    <text evidence="2">The sequence shown here is derived from an EMBL/GenBank/DDBJ whole genome shotgun (WGS) entry which is preliminary data.</text>
</comment>
<keyword evidence="3" id="KW-1185">Reference proteome</keyword>
<accession>A0A317E6Q8</accession>
<gene>
    <name evidence="2" type="ORF">DKG75_12175</name>
</gene>
<evidence type="ECO:0000256" key="1">
    <source>
        <dbReference type="SAM" id="Coils"/>
    </source>
</evidence>
<evidence type="ECO:0000313" key="3">
    <source>
        <dbReference type="Proteomes" id="UP000246077"/>
    </source>
</evidence>